<evidence type="ECO:0000256" key="8">
    <source>
        <dbReference type="PIRNR" id="PIRNR004692"/>
    </source>
</evidence>
<dbReference type="AlphaFoldDB" id="A0A0T9MEW6"/>
<keyword evidence="9" id="KW-0862">Zinc</keyword>
<evidence type="ECO:0000256" key="3">
    <source>
        <dbReference type="ARBA" id="ARBA00011881"/>
    </source>
</evidence>
<evidence type="ECO:0000256" key="12">
    <source>
        <dbReference type="SAM" id="MobiDB-lite"/>
    </source>
</evidence>
<feature type="domain" description="CBS" evidence="13">
    <location>
        <begin position="222"/>
        <end position="280"/>
    </location>
</feature>
<dbReference type="FunFam" id="3.10.580.10:FF:000007">
    <property type="entry name" value="Arabinose 5-phosphate isomerase"/>
    <property type="match status" value="1"/>
</dbReference>
<proteinExistence type="inferred from homology"/>
<feature type="domain" description="CBS" evidence="13">
    <location>
        <begin position="289"/>
        <end position="340"/>
    </location>
</feature>
<evidence type="ECO:0000256" key="6">
    <source>
        <dbReference type="ARBA" id="ARBA00023235"/>
    </source>
</evidence>
<dbReference type="GeneID" id="58045603"/>
<dbReference type="FunFam" id="3.40.50.10490:FF:000011">
    <property type="entry name" value="Arabinose 5-phosphate isomerase"/>
    <property type="match status" value="1"/>
</dbReference>
<comment type="pathway">
    <text evidence="1">Bacterial outer membrane biogenesis; lipopolysaccharide biosynthesis.</text>
</comment>
<dbReference type="eggNOG" id="COG0517">
    <property type="taxonomic scope" value="Bacteria"/>
</dbReference>
<dbReference type="InterPro" id="IPR001347">
    <property type="entry name" value="SIS_dom"/>
</dbReference>
<evidence type="ECO:0000256" key="9">
    <source>
        <dbReference type="PIRSR" id="PIRSR004692-2"/>
    </source>
</evidence>
<dbReference type="GO" id="GO:0097367">
    <property type="term" value="F:carbohydrate derivative binding"/>
    <property type="evidence" value="ECO:0007669"/>
    <property type="project" value="InterPro"/>
</dbReference>
<evidence type="ECO:0000313" key="16">
    <source>
        <dbReference type="Proteomes" id="UP000038750"/>
    </source>
</evidence>
<feature type="site" description="Catalytically relevant" evidence="10">
    <location>
        <position position="71"/>
    </location>
</feature>
<dbReference type="InterPro" id="IPR000644">
    <property type="entry name" value="CBS_dom"/>
</dbReference>
<dbReference type="CDD" id="cd04604">
    <property type="entry name" value="CBS_pair_SIS_assoc"/>
    <property type="match status" value="1"/>
</dbReference>
<dbReference type="GO" id="GO:0046872">
    <property type="term" value="F:metal ion binding"/>
    <property type="evidence" value="ECO:0007669"/>
    <property type="project" value="UniProtKB-KW"/>
</dbReference>
<sequence>MSSYDLQPETDSPSGINPLPRVDFQQAGKQVLRIEREGLAQLDQYINDDFANACNAIFNCHGKVVVMGMGKSGHIGCKIAATLASTGTPAFFVHPGEASHGDLGMVTPQDIVLAISNSGESNEILALIPVLKRQKIPLICMSNNPDSSMGKAADIHLCIKVPQEACPLGLAPTTSTTATLVMGDALAVALLQARGFTQEDFALSHPGGALGRKLLLRISDIMHTGAEIPHISPDASLRDALLEITRKNLGLTVICDDLMMIKGIFTDGDLRRIFDLGVDLNHAKIADVMTSGGIRVRPTMLAVDALNLMESRHITAVLVADGDQLLGVVHMHDMLRAGVV</sequence>
<dbReference type="PIRSF" id="PIRSF004692">
    <property type="entry name" value="KdsD_KpsF"/>
    <property type="match status" value="1"/>
</dbReference>
<evidence type="ECO:0000256" key="1">
    <source>
        <dbReference type="ARBA" id="ARBA00004756"/>
    </source>
</evidence>
<dbReference type="InterPro" id="IPR035474">
    <property type="entry name" value="SIS_Kpsf"/>
</dbReference>
<dbReference type="Gene3D" id="3.10.580.10">
    <property type="entry name" value="CBS-domain"/>
    <property type="match status" value="1"/>
</dbReference>
<evidence type="ECO:0000256" key="2">
    <source>
        <dbReference type="ARBA" id="ARBA00008165"/>
    </source>
</evidence>
<evidence type="ECO:0000256" key="4">
    <source>
        <dbReference type="ARBA" id="ARBA00022737"/>
    </source>
</evidence>
<dbReference type="PANTHER" id="PTHR42745">
    <property type="match status" value="1"/>
</dbReference>
<evidence type="ECO:0000259" key="13">
    <source>
        <dbReference type="PROSITE" id="PS51371"/>
    </source>
</evidence>
<dbReference type="GO" id="GO:0005975">
    <property type="term" value="P:carbohydrate metabolic process"/>
    <property type="evidence" value="ECO:0007669"/>
    <property type="project" value="InterPro"/>
</dbReference>
<dbReference type="Pfam" id="PF01380">
    <property type="entry name" value="SIS"/>
    <property type="match status" value="1"/>
</dbReference>
<protein>
    <recommendedName>
        <fullName evidence="8">Arabinose 5-phosphate isomerase</fullName>
        <shortName evidence="8">API</shortName>
        <ecNumber evidence="8">5.3.1.13</ecNumber>
    </recommendedName>
</protein>
<keyword evidence="4" id="KW-0677">Repeat</keyword>
<evidence type="ECO:0000256" key="7">
    <source>
        <dbReference type="ARBA" id="ARBA00060658"/>
    </source>
</evidence>
<feature type="domain" description="SIS" evidence="14">
    <location>
        <begin position="53"/>
        <end position="196"/>
    </location>
</feature>
<dbReference type="EMBL" id="CPZJ01000011">
    <property type="protein sequence ID" value="CNG04153.1"/>
    <property type="molecule type" value="Genomic_DNA"/>
</dbReference>
<evidence type="ECO:0000313" key="15">
    <source>
        <dbReference type="EMBL" id="CNG04153.1"/>
    </source>
</evidence>
<dbReference type="CDD" id="cd05014">
    <property type="entry name" value="SIS_Kpsf"/>
    <property type="match status" value="1"/>
</dbReference>
<evidence type="ECO:0000259" key="14">
    <source>
        <dbReference type="PROSITE" id="PS51464"/>
    </source>
</evidence>
<name>A0A0T9MEW6_YERIN</name>
<feature type="compositionally biased region" description="Polar residues" evidence="12">
    <location>
        <begin position="1"/>
        <end position="15"/>
    </location>
</feature>
<feature type="binding site" evidence="9">
    <location>
        <position position="94"/>
    </location>
    <ligand>
        <name>Zn(2+)</name>
        <dbReference type="ChEBI" id="CHEBI:29105"/>
    </ligand>
</feature>
<dbReference type="eggNOG" id="COG0794">
    <property type="taxonomic scope" value="Bacteria"/>
</dbReference>
<keyword evidence="6 8" id="KW-0413">Isomerase</keyword>
<evidence type="ECO:0000256" key="10">
    <source>
        <dbReference type="PIRSR" id="PIRSR004692-3"/>
    </source>
</evidence>
<feature type="site" description="Catalytically relevant" evidence="10">
    <location>
        <position position="205"/>
    </location>
</feature>
<dbReference type="InterPro" id="IPR046342">
    <property type="entry name" value="CBS_dom_sf"/>
</dbReference>
<organism evidence="15 16">
    <name type="scientific">Yersinia intermedia</name>
    <dbReference type="NCBI Taxonomy" id="631"/>
    <lineage>
        <taxon>Bacteria</taxon>
        <taxon>Pseudomonadati</taxon>
        <taxon>Pseudomonadota</taxon>
        <taxon>Gammaproteobacteria</taxon>
        <taxon>Enterobacterales</taxon>
        <taxon>Yersiniaceae</taxon>
        <taxon>Yersinia</taxon>
    </lineage>
</organism>
<evidence type="ECO:0000256" key="5">
    <source>
        <dbReference type="ARBA" id="ARBA00023122"/>
    </source>
</evidence>
<dbReference type="InterPro" id="IPR004800">
    <property type="entry name" value="KdsD/KpsF-type"/>
</dbReference>
<comment type="pathway">
    <text evidence="7">Carbohydrate biosynthesis; 3-deoxy-D-manno-octulosonate biosynthesis; 3-deoxy-D-manno-octulosonate from D-ribulose 5-phosphate: step 1/3.</text>
</comment>
<feature type="site" description="Catalytically relevant" evidence="10">
    <location>
        <position position="123"/>
    </location>
</feature>
<dbReference type="SUPFAM" id="SSF53697">
    <property type="entry name" value="SIS domain"/>
    <property type="match status" value="1"/>
</dbReference>
<accession>A0A0T9MEW6</accession>
<dbReference type="PANTHER" id="PTHR42745:SF1">
    <property type="entry name" value="ARABINOSE 5-PHOSPHATE ISOMERASE KDSD"/>
    <property type="match status" value="1"/>
</dbReference>
<comment type="similarity">
    <text evidence="2 8">Belongs to the SIS family. GutQ/KpsF subfamily.</text>
</comment>
<keyword evidence="9" id="KW-0479">Metal-binding</keyword>
<dbReference type="NCBIfam" id="TIGR00393">
    <property type="entry name" value="kpsF"/>
    <property type="match status" value="1"/>
</dbReference>
<dbReference type="InterPro" id="IPR046348">
    <property type="entry name" value="SIS_dom_sf"/>
</dbReference>
<dbReference type="GO" id="GO:0019146">
    <property type="term" value="F:arabinose-5-phosphate isomerase activity"/>
    <property type="evidence" value="ECO:0007669"/>
    <property type="project" value="UniProtKB-EC"/>
</dbReference>
<dbReference type="NCBIfam" id="NF008141">
    <property type="entry name" value="PRK10892.1"/>
    <property type="match status" value="1"/>
</dbReference>
<dbReference type="RefSeq" id="WP_005188442.1">
    <property type="nucleotide sequence ID" value="NZ_CABHXJ010000044.1"/>
</dbReference>
<keyword evidence="5 11" id="KW-0129">CBS domain</keyword>
<feature type="region of interest" description="Disordered" evidence="12">
    <location>
        <begin position="1"/>
        <end position="21"/>
    </location>
</feature>
<dbReference type="PROSITE" id="PS51371">
    <property type="entry name" value="CBS"/>
    <property type="match status" value="2"/>
</dbReference>
<dbReference type="GO" id="GO:1901135">
    <property type="term" value="P:carbohydrate derivative metabolic process"/>
    <property type="evidence" value="ECO:0007669"/>
    <property type="project" value="InterPro"/>
</dbReference>
<reference evidence="15 16" key="1">
    <citation type="submission" date="2015-03" db="EMBL/GenBank/DDBJ databases">
        <authorList>
            <person name="Murphy D."/>
        </authorList>
    </citation>
    <scope>NUCLEOTIDE SEQUENCE [LARGE SCALE GENOMIC DNA]</scope>
    <source>
        <strain evidence="15 16">BR165/97</strain>
    </source>
</reference>
<dbReference type="InterPro" id="IPR050986">
    <property type="entry name" value="GutQ/KpsF_isomerases"/>
</dbReference>
<gene>
    <name evidence="15" type="primary">kdsD</name>
    <name evidence="15" type="ORF">ERS008530_02790</name>
</gene>
<dbReference type="Proteomes" id="UP000038750">
    <property type="component" value="Unassembled WGS sequence"/>
</dbReference>
<comment type="catalytic activity">
    <reaction evidence="8">
        <text>D-arabinose 5-phosphate = D-ribulose 5-phosphate</text>
        <dbReference type="Rhea" id="RHEA:23104"/>
        <dbReference type="ChEBI" id="CHEBI:57693"/>
        <dbReference type="ChEBI" id="CHEBI:58121"/>
        <dbReference type="EC" id="5.3.1.13"/>
    </reaction>
</comment>
<dbReference type="KEGG" id="yin:CH53_2250"/>
<dbReference type="Gene3D" id="3.40.50.10490">
    <property type="entry name" value="Glucose-6-phosphate isomerase like protein, domain 1"/>
    <property type="match status" value="1"/>
</dbReference>
<comment type="subunit">
    <text evidence="3">Homotetramer.</text>
</comment>
<evidence type="ECO:0000256" key="11">
    <source>
        <dbReference type="PROSITE-ProRule" id="PRU00703"/>
    </source>
</evidence>
<dbReference type="STRING" id="631.CH53_2250"/>
<dbReference type="PROSITE" id="PS51464">
    <property type="entry name" value="SIS"/>
    <property type="match status" value="1"/>
</dbReference>
<feature type="site" description="Catalytically relevant" evidence="10">
    <location>
        <position position="164"/>
    </location>
</feature>
<dbReference type="EC" id="5.3.1.13" evidence="8"/>
<dbReference type="Pfam" id="PF00571">
    <property type="entry name" value="CBS"/>
    <property type="match status" value="2"/>
</dbReference>